<dbReference type="Proteomes" id="UP000887565">
    <property type="component" value="Unplaced"/>
</dbReference>
<evidence type="ECO:0000259" key="7">
    <source>
        <dbReference type="Pfam" id="PF00955"/>
    </source>
</evidence>
<dbReference type="GO" id="GO:0016323">
    <property type="term" value="C:basolateral plasma membrane"/>
    <property type="evidence" value="ECO:0007669"/>
    <property type="project" value="TreeGrafter"/>
</dbReference>
<dbReference type="InterPro" id="IPR003020">
    <property type="entry name" value="HCO3_transpt_euk"/>
</dbReference>
<feature type="compositionally biased region" description="Basic and acidic residues" evidence="5">
    <location>
        <begin position="37"/>
        <end position="74"/>
    </location>
</feature>
<evidence type="ECO:0000256" key="4">
    <source>
        <dbReference type="ARBA" id="ARBA00023136"/>
    </source>
</evidence>
<dbReference type="GO" id="GO:0050801">
    <property type="term" value="P:monoatomic ion homeostasis"/>
    <property type="evidence" value="ECO:0007669"/>
    <property type="project" value="TreeGrafter"/>
</dbReference>
<dbReference type="WBParaSite" id="nRc.2.0.1.t33644-RA">
    <property type="protein sequence ID" value="nRc.2.0.1.t33644-RA"/>
    <property type="gene ID" value="nRc.2.0.1.g33644"/>
</dbReference>
<sequence length="327" mass="37609">MMPMADFTQMYRNDRNVDTPLNDIGTDTTNRTHGGRNSHDENTVDDAHTLDDSGYLDPHRISGREEAEGEEKGRSKSFLESIFSVMKKKRNKIGHHFDPENKGKALLNYRFGSQGMDLTVYYPNFHGTDMAAYNVKTVGVKNSANSAQQRMHHAYPQHELSSLDDNMQISLVNKEEHGLSSSNEEFVHASLEHGVMTDNGAQYSNKNDTEAQVVKSRPTKRPFNRHDKYIIVLMRVNLRAITNSFSQFLKAAYPPTHYIRRVPQRKVHLFTICQLLQLIILCAFGFVPYPYIEMMFPIICFLFLPIRHLVIPKLIDYKYLDALDGRH</sequence>
<feature type="transmembrane region" description="Helical" evidence="6">
    <location>
        <begin position="267"/>
        <end position="288"/>
    </location>
</feature>
<reference evidence="9" key="1">
    <citation type="submission" date="2022-11" db="UniProtKB">
        <authorList>
            <consortium name="WormBaseParasite"/>
        </authorList>
    </citation>
    <scope>IDENTIFICATION</scope>
</reference>
<keyword evidence="8" id="KW-1185">Reference proteome</keyword>
<dbReference type="PANTHER" id="PTHR11453">
    <property type="entry name" value="ANION EXCHANGE PROTEIN"/>
    <property type="match status" value="1"/>
</dbReference>
<evidence type="ECO:0000256" key="1">
    <source>
        <dbReference type="ARBA" id="ARBA00004141"/>
    </source>
</evidence>
<evidence type="ECO:0000313" key="9">
    <source>
        <dbReference type="WBParaSite" id="nRc.2.0.1.t33644-RA"/>
    </source>
</evidence>
<dbReference type="AlphaFoldDB" id="A0A915K627"/>
<dbReference type="InterPro" id="IPR011531">
    <property type="entry name" value="HCO3_transpt-like_TM_dom"/>
</dbReference>
<name>A0A915K627_ROMCU</name>
<evidence type="ECO:0000256" key="5">
    <source>
        <dbReference type="SAM" id="MobiDB-lite"/>
    </source>
</evidence>
<evidence type="ECO:0000313" key="8">
    <source>
        <dbReference type="Proteomes" id="UP000887565"/>
    </source>
</evidence>
<dbReference type="PANTHER" id="PTHR11453:SF127">
    <property type="entry name" value="SOLUTE CARRIER FAMILY 4 MEMBER 11"/>
    <property type="match status" value="1"/>
</dbReference>
<comment type="subcellular location">
    <subcellularLocation>
        <location evidence="1">Membrane</location>
        <topology evidence="1">Multi-pass membrane protein</topology>
    </subcellularLocation>
</comment>
<keyword evidence="2 6" id="KW-0812">Transmembrane</keyword>
<proteinExistence type="predicted"/>
<dbReference type="Pfam" id="PF00955">
    <property type="entry name" value="HCO3_cotransp"/>
    <property type="match status" value="1"/>
</dbReference>
<keyword evidence="3 6" id="KW-1133">Transmembrane helix</keyword>
<organism evidence="8 9">
    <name type="scientific">Romanomermis culicivorax</name>
    <name type="common">Nematode worm</name>
    <dbReference type="NCBI Taxonomy" id="13658"/>
    <lineage>
        <taxon>Eukaryota</taxon>
        <taxon>Metazoa</taxon>
        <taxon>Ecdysozoa</taxon>
        <taxon>Nematoda</taxon>
        <taxon>Enoplea</taxon>
        <taxon>Dorylaimia</taxon>
        <taxon>Mermithida</taxon>
        <taxon>Mermithoidea</taxon>
        <taxon>Mermithidae</taxon>
        <taxon>Romanomermis</taxon>
    </lineage>
</organism>
<dbReference type="GO" id="GO:0006820">
    <property type="term" value="P:monoatomic anion transport"/>
    <property type="evidence" value="ECO:0007669"/>
    <property type="project" value="InterPro"/>
</dbReference>
<protein>
    <submittedName>
        <fullName evidence="9">Bicarbonate transporter-like transmembrane domain-containing protein</fullName>
    </submittedName>
</protein>
<dbReference type="GO" id="GO:0005452">
    <property type="term" value="F:solute:inorganic anion antiporter activity"/>
    <property type="evidence" value="ECO:0007669"/>
    <property type="project" value="InterPro"/>
</dbReference>
<evidence type="ECO:0000256" key="6">
    <source>
        <dbReference type="SAM" id="Phobius"/>
    </source>
</evidence>
<feature type="region of interest" description="Disordered" evidence="5">
    <location>
        <begin position="1"/>
        <end position="75"/>
    </location>
</feature>
<feature type="transmembrane region" description="Helical" evidence="6">
    <location>
        <begin position="294"/>
        <end position="310"/>
    </location>
</feature>
<feature type="domain" description="Bicarbonate transporter-like transmembrane" evidence="7">
    <location>
        <begin position="250"/>
        <end position="325"/>
    </location>
</feature>
<evidence type="ECO:0000256" key="2">
    <source>
        <dbReference type="ARBA" id="ARBA00022692"/>
    </source>
</evidence>
<accession>A0A915K627</accession>
<evidence type="ECO:0000256" key="3">
    <source>
        <dbReference type="ARBA" id="ARBA00022989"/>
    </source>
</evidence>
<keyword evidence="4 6" id="KW-0472">Membrane</keyword>